<sequence>MSEGEVGRDRVLCDVTVQHLPCEIQYTGGAPISTYFVVKGDGEGKEATFRGRLLKGEVISLPEKTSGFVMSKKITPDGKERLEIEKSFKEVTEWFADEIPTDKESHAIKSCIEYMKMMEQVVSFLQSHPVDSELVFLLQQAYTN</sequence>
<organism evidence="1">
    <name type="scientific">Blastocystis hominis</name>
    <dbReference type="NCBI Taxonomy" id="12968"/>
    <lineage>
        <taxon>Eukaryota</taxon>
        <taxon>Sar</taxon>
        <taxon>Stramenopiles</taxon>
        <taxon>Bigyra</taxon>
        <taxon>Opalozoa</taxon>
        <taxon>Opalinata</taxon>
        <taxon>Blastocystidae</taxon>
        <taxon>Blastocystis</taxon>
    </lineage>
</organism>
<evidence type="ECO:0000313" key="1">
    <source>
        <dbReference type="EMBL" id="CBK19927.2"/>
    </source>
</evidence>
<dbReference type="RefSeq" id="XP_012893975.1">
    <property type="nucleotide sequence ID" value="XM_013038521.1"/>
</dbReference>
<proteinExistence type="predicted"/>
<dbReference type="EMBL" id="FN668638">
    <property type="protein sequence ID" value="CBK19927.2"/>
    <property type="molecule type" value="Genomic_DNA"/>
</dbReference>
<dbReference type="Gene3D" id="2.40.128.680">
    <property type="match status" value="1"/>
</dbReference>
<dbReference type="PANTHER" id="PTHR47204">
    <property type="entry name" value="OS02G0168900 PROTEIN"/>
    <property type="match status" value="1"/>
</dbReference>
<dbReference type="InParanoid" id="D8LVT8"/>
<reference evidence="1" key="1">
    <citation type="submission" date="2010-02" db="EMBL/GenBank/DDBJ databases">
        <title>Sequencing and annotation of the Blastocystis hominis genome.</title>
        <authorList>
            <person name="Wincker P."/>
        </authorList>
    </citation>
    <scope>NUCLEOTIDE SEQUENCE</scope>
    <source>
        <strain evidence="1">Singapore isolate B</strain>
    </source>
</reference>
<dbReference type="GO" id="GO:0006401">
    <property type="term" value="P:RNA catabolic process"/>
    <property type="evidence" value="ECO:0007669"/>
    <property type="project" value="InterPro"/>
</dbReference>
<keyword evidence="2" id="KW-1185">Reference proteome</keyword>
<dbReference type="OrthoDB" id="6222486at2759"/>
<protein>
    <submittedName>
        <fullName evidence="1">Uncharacterized protein</fullName>
    </submittedName>
</protein>
<dbReference type="AlphaFoldDB" id="D8LVT8"/>
<dbReference type="CDD" id="cd09271">
    <property type="entry name" value="RNase_H2-C"/>
    <property type="match status" value="1"/>
</dbReference>
<dbReference type="InterPro" id="IPR013924">
    <property type="entry name" value="RNase_H2_suC"/>
</dbReference>
<gene>
    <name evidence="1" type="ORF">GSBLH_T00000334001</name>
</gene>
<name>D8LVT8_BLAHO</name>
<dbReference type="PANTHER" id="PTHR47204:SF1">
    <property type="entry name" value="RIBONUCLEASE H2 SUBUNIT C"/>
    <property type="match status" value="1"/>
</dbReference>
<dbReference type="GeneID" id="24917646"/>
<dbReference type="Pfam" id="PF08615">
    <property type="entry name" value="RNase_H2_suC"/>
    <property type="match status" value="1"/>
</dbReference>
<accession>D8LVT8</accession>
<dbReference type="Proteomes" id="UP000008312">
    <property type="component" value="Unassembled WGS sequence"/>
</dbReference>
<evidence type="ECO:0000313" key="2">
    <source>
        <dbReference type="Proteomes" id="UP000008312"/>
    </source>
</evidence>
<dbReference type="GO" id="GO:0032299">
    <property type="term" value="C:ribonuclease H2 complex"/>
    <property type="evidence" value="ECO:0007669"/>
    <property type="project" value="InterPro"/>
</dbReference>